<reference evidence="2 3" key="1">
    <citation type="submission" date="2024-03" db="EMBL/GenBank/DDBJ databases">
        <title>Human intestinal bacterial collection.</title>
        <authorList>
            <person name="Pauvert C."/>
            <person name="Hitch T.C.A."/>
            <person name="Clavel T."/>
        </authorList>
    </citation>
    <scope>NUCLEOTIDE SEQUENCE [LARGE SCALE GENOMIC DNA]</scope>
    <source>
        <strain evidence="2 3">CLA-KB-H122</strain>
    </source>
</reference>
<evidence type="ECO:0000313" key="3">
    <source>
        <dbReference type="Proteomes" id="UP001460202"/>
    </source>
</evidence>
<feature type="signal peptide" evidence="1">
    <location>
        <begin position="1"/>
        <end position="25"/>
    </location>
</feature>
<dbReference type="RefSeq" id="WP_349094610.1">
    <property type="nucleotide sequence ID" value="NZ_JBBMFL010000028.1"/>
</dbReference>
<organism evidence="2 3">
    <name type="scientific">Alistipes intestinihominis</name>
    <dbReference type="NCBI Taxonomy" id="3133172"/>
    <lineage>
        <taxon>Bacteria</taxon>
        <taxon>Pseudomonadati</taxon>
        <taxon>Bacteroidota</taxon>
        <taxon>Bacteroidia</taxon>
        <taxon>Bacteroidales</taxon>
        <taxon>Rikenellaceae</taxon>
        <taxon>Alistipes</taxon>
    </lineage>
</organism>
<protein>
    <submittedName>
        <fullName evidence="2">Uncharacterized protein</fullName>
    </submittedName>
</protein>
<name>A0ABV1H1D2_9BACT</name>
<gene>
    <name evidence="2" type="ORF">WMO46_15070</name>
</gene>
<evidence type="ECO:0000313" key="2">
    <source>
        <dbReference type="EMBL" id="MEQ2546264.1"/>
    </source>
</evidence>
<dbReference type="PROSITE" id="PS51257">
    <property type="entry name" value="PROKAR_LIPOPROTEIN"/>
    <property type="match status" value="1"/>
</dbReference>
<keyword evidence="1" id="KW-0732">Signal</keyword>
<dbReference type="Proteomes" id="UP001460202">
    <property type="component" value="Unassembled WGS sequence"/>
</dbReference>
<evidence type="ECO:0000256" key="1">
    <source>
        <dbReference type="SAM" id="SignalP"/>
    </source>
</evidence>
<proteinExistence type="predicted"/>
<accession>A0ABV1H1D2</accession>
<keyword evidence="3" id="KW-1185">Reference proteome</keyword>
<dbReference type="EMBL" id="JBBMFL010000028">
    <property type="protein sequence ID" value="MEQ2546264.1"/>
    <property type="molecule type" value="Genomic_DNA"/>
</dbReference>
<sequence>MNNTMKRRMIAFVAAIAAVVSLSGCDDNYDETPPLAQDYLTKYIMPDGVFLGNEDWAQIASEEDEYEAFLEGSK</sequence>
<feature type="chain" id="PRO_5045531944" evidence="1">
    <location>
        <begin position="26"/>
        <end position="74"/>
    </location>
</feature>
<comment type="caution">
    <text evidence="2">The sequence shown here is derived from an EMBL/GenBank/DDBJ whole genome shotgun (WGS) entry which is preliminary data.</text>
</comment>